<gene>
    <name evidence="2" type="ORF">QBC34DRAFT_348589</name>
</gene>
<evidence type="ECO:0000313" key="3">
    <source>
        <dbReference type="Proteomes" id="UP001321760"/>
    </source>
</evidence>
<proteinExistence type="predicted"/>
<sequence>MVSLPLYLQGRKEDELPYHGPPRKLAKHTSSEQCFELTRGFIADCVNNHPRCRRTIRGSREDGRPDGPYLPRRLLRIPQPNRKKTGVIVRLVETASIEAETKKGMKYASLSYCWGNANVHKPFLLTKATHAALVAGVDVSLLPRTIQHAILATAWLGLEWLWVDSLCIVQDCSQDWAEQAPLMMSVYNEAFVTLAAVAAKGSDDGLFAERDPRTYLECPVFRDDAMNTTFTMPPRCKKGKMWDDWDWPLWDRGWVLQERVMARRTIKFGAFLGWDCCKMERDEFDYRKTMEVYRYRSAKPPLCARLATLTQRLPPPAQAADASEMYNFWIDVLTEYTSAKLTVRTDRLVAISGIIEAIHQETGWENVAGIWLPFIHLDLCWKRAPDRYKSRLSQWPTWSWASVE</sequence>
<accession>A0AAV9GUD3</accession>
<keyword evidence="3" id="KW-1185">Reference proteome</keyword>
<organism evidence="2 3">
    <name type="scientific">Podospora aff. communis PSN243</name>
    <dbReference type="NCBI Taxonomy" id="3040156"/>
    <lineage>
        <taxon>Eukaryota</taxon>
        <taxon>Fungi</taxon>
        <taxon>Dikarya</taxon>
        <taxon>Ascomycota</taxon>
        <taxon>Pezizomycotina</taxon>
        <taxon>Sordariomycetes</taxon>
        <taxon>Sordariomycetidae</taxon>
        <taxon>Sordariales</taxon>
        <taxon>Podosporaceae</taxon>
        <taxon>Podospora</taxon>
    </lineage>
</organism>
<evidence type="ECO:0000313" key="2">
    <source>
        <dbReference type="EMBL" id="KAK4451003.1"/>
    </source>
</evidence>
<dbReference type="Pfam" id="PF06985">
    <property type="entry name" value="HET"/>
    <property type="match status" value="1"/>
</dbReference>
<feature type="non-terminal residue" evidence="2">
    <location>
        <position position="404"/>
    </location>
</feature>
<feature type="domain" description="Heterokaryon incompatibility" evidence="1">
    <location>
        <begin position="107"/>
        <end position="258"/>
    </location>
</feature>
<comment type="caution">
    <text evidence="2">The sequence shown here is derived from an EMBL/GenBank/DDBJ whole genome shotgun (WGS) entry which is preliminary data.</text>
</comment>
<dbReference type="InterPro" id="IPR010730">
    <property type="entry name" value="HET"/>
</dbReference>
<dbReference type="PANTHER" id="PTHR33112">
    <property type="entry name" value="DOMAIN PROTEIN, PUTATIVE-RELATED"/>
    <property type="match status" value="1"/>
</dbReference>
<evidence type="ECO:0000259" key="1">
    <source>
        <dbReference type="Pfam" id="PF06985"/>
    </source>
</evidence>
<reference evidence="2" key="1">
    <citation type="journal article" date="2023" name="Mol. Phylogenet. Evol.">
        <title>Genome-scale phylogeny and comparative genomics of the fungal order Sordariales.</title>
        <authorList>
            <person name="Hensen N."/>
            <person name="Bonometti L."/>
            <person name="Westerberg I."/>
            <person name="Brannstrom I.O."/>
            <person name="Guillou S."/>
            <person name="Cros-Aarteil S."/>
            <person name="Calhoun S."/>
            <person name="Haridas S."/>
            <person name="Kuo A."/>
            <person name="Mondo S."/>
            <person name="Pangilinan J."/>
            <person name="Riley R."/>
            <person name="LaButti K."/>
            <person name="Andreopoulos B."/>
            <person name="Lipzen A."/>
            <person name="Chen C."/>
            <person name="Yan M."/>
            <person name="Daum C."/>
            <person name="Ng V."/>
            <person name="Clum A."/>
            <person name="Steindorff A."/>
            <person name="Ohm R.A."/>
            <person name="Martin F."/>
            <person name="Silar P."/>
            <person name="Natvig D.O."/>
            <person name="Lalanne C."/>
            <person name="Gautier V."/>
            <person name="Ament-Velasquez S.L."/>
            <person name="Kruys A."/>
            <person name="Hutchinson M.I."/>
            <person name="Powell A.J."/>
            <person name="Barry K."/>
            <person name="Miller A.N."/>
            <person name="Grigoriev I.V."/>
            <person name="Debuchy R."/>
            <person name="Gladieux P."/>
            <person name="Hiltunen Thoren M."/>
            <person name="Johannesson H."/>
        </authorList>
    </citation>
    <scope>NUCLEOTIDE SEQUENCE</scope>
    <source>
        <strain evidence="2">PSN243</strain>
    </source>
</reference>
<protein>
    <submittedName>
        <fullName evidence="2">Heterokaryon incompatibility protein-domain-containing protein</fullName>
    </submittedName>
</protein>
<dbReference type="AlphaFoldDB" id="A0AAV9GUD3"/>
<name>A0AAV9GUD3_9PEZI</name>
<dbReference type="PANTHER" id="PTHR33112:SF16">
    <property type="entry name" value="HETEROKARYON INCOMPATIBILITY DOMAIN-CONTAINING PROTEIN"/>
    <property type="match status" value="1"/>
</dbReference>
<reference evidence="2" key="2">
    <citation type="submission" date="2023-05" db="EMBL/GenBank/DDBJ databases">
        <authorList>
            <consortium name="Lawrence Berkeley National Laboratory"/>
            <person name="Steindorff A."/>
            <person name="Hensen N."/>
            <person name="Bonometti L."/>
            <person name="Westerberg I."/>
            <person name="Brannstrom I.O."/>
            <person name="Guillou S."/>
            <person name="Cros-Aarteil S."/>
            <person name="Calhoun S."/>
            <person name="Haridas S."/>
            <person name="Kuo A."/>
            <person name="Mondo S."/>
            <person name="Pangilinan J."/>
            <person name="Riley R."/>
            <person name="Labutti K."/>
            <person name="Andreopoulos B."/>
            <person name="Lipzen A."/>
            <person name="Chen C."/>
            <person name="Yanf M."/>
            <person name="Daum C."/>
            <person name="Ng V."/>
            <person name="Clum A."/>
            <person name="Ohm R."/>
            <person name="Martin F."/>
            <person name="Silar P."/>
            <person name="Natvig D."/>
            <person name="Lalanne C."/>
            <person name="Gautier V."/>
            <person name="Ament-Velasquez S.L."/>
            <person name="Kruys A."/>
            <person name="Hutchinson M.I."/>
            <person name="Powell A.J."/>
            <person name="Barry K."/>
            <person name="Miller A.N."/>
            <person name="Grigoriev I.V."/>
            <person name="Debuchy R."/>
            <person name="Gladieux P."/>
            <person name="Thoren M.H."/>
            <person name="Johannesson H."/>
        </authorList>
    </citation>
    <scope>NUCLEOTIDE SEQUENCE</scope>
    <source>
        <strain evidence="2">PSN243</strain>
    </source>
</reference>
<dbReference type="EMBL" id="MU865930">
    <property type="protein sequence ID" value="KAK4451003.1"/>
    <property type="molecule type" value="Genomic_DNA"/>
</dbReference>
<dbReference type="Proteomes" id="UP001321760">
    <property type="component" value="Unassembled WGS sequence"/>
</dbReference>